<protein>
    <submittedName>
        <fullName evidence="2">Uncharacterized protein</fullName>
    </submittedName>
</protein>
<dbReference type="HOGENOM" id="CLU_043502_0_0_10"/>
<reference evidence="2" key="1">
    <citation type="submission" date="2011-09" db="EMBL/GenBank/DDBJ databases">
        <title>The permanent draft genome of Mucilaginibacter paludis DSM 18603.</title>
        <authorList>
            <consortium name="US DOE Joint Genome Institute (JGI-PGF)"/>
            <person name="Lucas S."/>
            <person name="Han J."/>
            <person name="Lapidus A."/>
            <person name="Bruce D."/>
            <person name="Goodwin L."/>
            <person name="Pitluck S."/>
            <person name="Peters L."/>
            <person name="Kyrpides N."/>
            <person name="Mavromatis K."/>
            <person name="Ivanova N."/>
            <person name="Mikhailova N."/>
            <person name="Held B."/>
            <person name="Detter J.C."/>
            <person name="Tapia R."/>
            <person name="Han C."/>
            <person name="Land M."/>
            <person name="Hauser L."/>
            <person name="Markowitz V."/>
            <person name="Cheng J.-F."/>
            <person name="Hugenholtz P."/>
            <person name="Woyke T."/>
            <person name="Wu D."/>
            <person name="Tindall B."/>
            <person name="Brambilla E."/>
            <person name="Klenk H.-P."/>
            <person name="Eisen J.A."/>
        </authorList>
    </citation>
    <scope>NUCLEOTIDE SEQUENCE [LARGE SCALE GENOMIC DNA]</scope>
    <source>
        <strain evidence="2">DSM 18603</strain>
    </source>
</reference>
<sequence>MKSINKIWGILLTAFLLVVANPAKILAQPGETVSFQTFYDELQPYGTWVDDPNYGSVWIPDAEDGFQPYATNGHWVVTEYGNTWVSDYEWGWAPFHYGRWRYDDYYGWEWIPGSEWGPAWVNWRTGGDYYAWAPMAPGVSIDISFGGYNVPNDYWICAPRAYITSPRIYDYYVPRTRVVNIIRNTTIINNVYVNNNRRFVSGPRPQDIERYTNRRVDIYRINNSNNPRTTIIQNNTVNIYRPTVIRNNNNGGDRPRPSRVVDATAYRNAHPNEGIANRSNGATINHTNATRLAQTARDPQAQNSNIVRVNNRPGVATTPNGNNPGNNNNGRPATNGNQPGISNPTSNPNANPSNNYNGRFNRNGNQNPTANPGGNTNPNNGRPTRPDASPANPTGVPNNNNPVNPTTNNNGRFNRNRDQPSSATPSQRPAVTQPQQQQTEQQRQQQVQQQQAEQQRQRQAQQSQQQRAEQIRQQQAQQSQQADRQRQQQAQPQQQRPQAQPQQQRPQAQPQQQRPQAQPQQQRPQVQRAQPRPQPEAKPERKEDKPASR</sequence>
<dbReference type="Pfam" id="PF20245">
    <property type="entry name" value="DUF6600"/>
    <property type="match status" value="1"/>
</dbReference>
<feature type="compositionally biased region" description="Basic and acidic residues" evidence="1">
    <location>
        <begin position="535"/>
        <end position="549"/>
    </location>
</feature>
<dbReference type="InterPro" id="IPR046535">
    <property type="entry name" value="DUF6600"/>
</dbReference>
<evidence type="ECO:0000313" key="2">
    <source>
        <dbReference type="EMBL" id="EHQ25751.1"/>
    </source>
</evidence>
<dbReference type="EMBL" id="CM001403">
    <property type="protein sequence ID" value="EHQ25751.1"/>
    <property type="molecule type" value="Genomic_DNA"/>
</dbReference>
<feature type="compositionally biased region" description="Low complexity" evidence="1">
    <location>
        <begin position="317"/>
        <end position="383"/>
    </location>
</feature>
<gene>
    <name evidence="2" type="ORF">Mucpa_1593</name>
</gene>
<feature type="compositionally biased region" description="Low complexity" evidence="1">
    <location>
        <begin position="427"/>
        <end position="531"/>
    </location>
</feature>
<dbReference type="Proteomes" id="UP000002774">
    <property type="component" value="Chromosome"/>
</dbReference>
<evidence type="ECO:0000313" key="3">
    <source>
        <dbReference type="Proteomes" id="UP000002774"/>
    </source>
</evidence>
<dbReference type="AlphaFoldDB" id="H1Y4B7"/>
<dbReference type="eggNOG" id="COG0845">
    <property type="taxonomic scope" value="Bacteria"/>
</dbReference>
<name>H1Y4B7_9SPHI</name>
<keyword evidence="3" id="KW-1185">Reference proteome</keyword>
<dbReference type="RefSeq" id="WP_008505631.1">
    <property type="nucleotide sequence ID" value="NZ_CM001403.1"/>
</dbReference>
<organism evidence="2 3">
    <name type="scientific">Mucilaginibacter paludis DSM 18603</name>
    <dbReference type="NCBI Taxonomy" id="714943"/>
    <lineage>
        <taxon>Bacteria</taxon>
        <taxon>Pseudomonadati</taxon>
        <taxon>Bacteroidota</taxon>
        <taxon>Sphingobacteriia</taxon>
        <taxon>Sphingobacteriales</taxon>
        <taxon>Sphingobacteriaceae</taxon>
        <taxon>Mucilaginibacter</taxon>
    </lineage>
</organism>
<proteinExistence type="predicted"/>
<feature type="compositionally biased region" description="Low complexity" evidence="1">
    <location>
        <begin position="392"/>
        <end position="413"/>
    </location>
</feature>
<feature type="region of interest" description="Disordered" evidence="1">
    <location>
        <begin position="293"/>
        <end position="549"/>
    </location>
</feature>
<accession>H1Y4B7</accession>
<evidence type="ECO:0000256" key="1">
    <source>
        <dbReference type="SAM" id="MobiDB-lite"/>
    </source>
</evidence>
<dbReference type="STRING" id="714943.Mucpa_1593"/>
<dbReference type="OrthoDB" id="5485224at2"/>